<name>A0A5B8XTA0_9DELT</name>
<evidence type="ECO:0000313" key="2">
    <source>
        <dbReference type="Proteomes" id="UP000321595"/>
    </source>
</evidence>
<reference evidence="1 2" key="1">
    <citation type="submission" date="2019-08" db="EMBL/GenBank/DDBJ databases">
        <authorList>
            <person name="Liang Q."/>
        </authorList>
    </citation>
    <scope>NUCLEOTIDE SEQUENCE [LARGE SCALE GENOMIC DNA]</scope>
    <source>
        <strain evidence="1 2">V1718</strain>
    </source>
</reference>
<protein>
    <submittedName>
        <fullName evidence="1">AgmX/PglI C-terminal domain-containing protein</fullName>
    </submittedName>
</protein>
<dbReference type="EMBL" id="CP042467">
    <property type="protein sequence ID" value="QED26876.1"/>
    <property type="molecule type" value="Genomic_DNA"/>
</dbReference>
<dbReference type="Gene3D" id="3.30.2420.10">
    <property type="entry name" value="TonB"/>
    <property type="match status" value="1"/>
</dbReference>
<gene>
    <name evidence="1" type="ORF">FRD01_06395</name>
</gene>
<keyword evidence="2" id="KW-1185">Reference proteome</keyword>
<dbReference type="Proteomes" id="UP000321595">
    <property type="component" value="Chromosome"/>
</dbReference>
<dbReference type="OrthoDB" id="5290168at2"/>
<evidence type="ECO:0000313" key="1">
    <source>
        <dbReference type="EMBL" id="QED26876.1"/>
    </source>
</evidence>
<dbReference type="AlphaFoldDB" id="A0A5B8XTA0"/>
<sequence length="178" mass="19695">MQKSHKLIAIGALALMGAMALGTAAILKFVVLQPSSGPKVSAMLSNSIAAIPNDYEPTSSWMEDGLNPDVALLDLSDGQSDQWRDLDEEIRREVHSRYNDLIPCYAKALEQEDLAGRVDLRFGIAPDGHVAMVEVIHSELESKPTEDCLVEAARHWTFPETGRSNLTKFESDFTFTYQ</sequence>
<dbReference type="RefSeq" id="WP_146958561.1">
    <property type="nucleotide sequence ID" value="NZ_CP042467.1"/>
</dbReference>
<accession>A0A5B8XTA0</accession>
<dbReference type="InterPro" id="IPR049806">
    <property type="entry name" value="MasK-like_C"/>
</dbReference>
<dbReference type="KEGG" id="bbae:FRD01_06395"/>
<proteinExistence type="predicted"/>
<organism evidence="1 2">
    <name type="scientific">Microvenator marinus</name>
    <dbReference type="NCBI Taxonomy" id="2600177"/>
    <lineage>
        <taxon>Bacteria</taxon>
        <taxon>Deltaproteobacteria</taxon>
        <taxon>Bradymonadales</taxon>
        <taxon>Microvenatoraceae</taxon>
        <taxon>Microvenator</taxon>
    </lineage>
</organism>
<dbReference type="NCBIfam" id="NF033768">
    <property type="entry name" value="myxo_SS_tail"/>
    <property type="match status" value="1"/>
</dbReference>